<feature type="transmembrane region" description="Helical" evidence="2">
    <location>
        <begin position="9"/>
        <end position="27"/>
    </location>
</feature>
<keyword evidence="2" id="KW-0812">Transmembrane</keyword>
<keyword evidence="2" id="KW-1133">Transmembrane helix</keyword>
<dbReference type="Proteomes" id="UP000297951">
    <property type="component" value="Unassembled WGS sequence"/>
</dbReference>
<name>A0A4Y9F5S7_9MICC</name>
<dbReference type="RefSeq" id="WP_135011275.1">
    <property type="nucleotide sequence ID" value="NZ_JADGLK010000004.1"/>
</dbReference>
<evidence type="ECO:0000256" key="2">
    <source>
        <dbReference type="SAM" id="Phobius"/>
    </source>
</evidence>
<organism evidence="3 4">
    <name type="scientific">Rothia nasimurium</name>
    <dbReference type="NCBI Taxonomy" id="85336"/>
    <lineage>
        <taxon>Bacteria</taxon>
        <taxon>Bacillati</taxon>
        <taxon>Actinomycetota</taxon>
        <taxon>Actinomycetes</taxon>
        <taxon>Micrococcales</taxon>
        <taxon>Micrococcaceae</taxon>
        <taxon>Rothia</taxon>
    </lineage>
</organism>
<dbReference type="OrthoDB" id="4966977at2"/>
<gene>
    <name evidence="3" type="ORF">E4U03_01755</name>
</gene>
<feature type="transmembrane region" description="Helical" evidence="2">
    <location>
        <begin position="33"/>
        <end position="54"/>
    </location>
</feature>
<proteinExistence type="predicted"/>
<evidence type="ECO:0000313" key="4">
    <source>
        <dbReference type="Proteomes" id="UP000297951"/>
    </source>
</evidence>
<dbReference type="EMBL" id="SPQC01000004">
    <property type="protein sequence ID" value="TFU23856.1"/>
    <property type="molecule type" value="Genomic_DNA"/>
</dbReference>
<dbReference type="AlphaFoldDB" id="A0A4Y9F5S7"/>
<reference evidence="3 4" key="1">
    <citation type="submission" date="2019-03" db="EMBL/GenBank/DDBJ databases">
        <title>Diversity of the mouse oral microbiome.</title>
        <authorList>
            <person name="Joseph S."/>
            <person name="Aduse-Opoku J."/>
            <person name="Curtis M."/>
            <person name="Wade W."/>
            <person name="Hashim A."/>
        </authorList>
    </citation>
    <scope>NUCLEOTIDE SEQUENCE [LARGE SCALE GENOMIC DNA]</scope>
    <source>
        <strain evidence="4">irhom_31</strain>
    </source>
</reference>
<feature type="compositionally biased region" description="Basic residues" evidence="1">
    <location>
        <begin position="119"/>
        <end position="128"/>
    </location>
</feature>
<protein>
    <submittedName>
        <fullName evidence="3">Uncharacterized protein</fullName>
    </submittedName>
</protein>
<feature type="region of interest" description="Disordered" evidence="1">
    <location>
        <begin position="103"/>
        <end position="128"/>
    </location>
</feature>
<evidence type="ECO:0000256" key="1">
    <source>
        <dbReference type="SAM" id="MobiDB-lite"/>
    </source>
</evidence>
<accession>A0A4Y9F5S7</accession>
<comment type="caution">
    <text evidence="3">The sequence shown here is derived from an EMBL/GenBank/DDBJ whole genome shotgun (WGS) entry which is preliminary data.</text>
</comment>
<feature type="compositionally biased region" description="Low complexity" evidence="1">
    <location>
        <begin position="103"/>
        <end position="112"/>
    </location>
</feature>
<keyword evidence="2" id="KW-0472">Membrane</keyword>
<sequence length="128" mass="13407">MDTKDLSPAYLTSLAALFAGALMVGASSTWVSVLGWVALLAGMGLNVFATLVMVQRLKGGPLPAMIAGADADAQVEYEEEEGAPSDPYLYEPEAITESQPLVSAAAPSAAASSDERIFRSRAPRPHVR</sequence>
<evidence type="ECO:0000313" key="3">
    <source>
        <dbReference type="EMBL" id="TFU23856.1"/>
    </source>
</evidence>